<evidence type="ECO:0000256" key="1">
    <source>
        <dbReference type="SAM" id="MobiDB-lite"/>
    </source>
</evidence>
<dbReference type="EMBL" id="OZ035830">
    <property type="protein sequence ID" value="CAL1612641.1"/>
    <property type="molecule type" value="Genomic_DNA"/>
</dbReference>
<accession>A0AAV2MGY7</accession>
<evidence type="ECO:0000313" key="3">
    <source>
        <dbReference type="Proteomes" id="UP001497482"/>
    </source>
</evidence>
<keyword evidence="3" id="KW-1185">Reference proteome</keyword>
<sequence>MVKRNAPHSSTRIHYVSSPPARTHAHADPTAERTETCHQRAPSPRSTLHTHGCRLRFKLFVDRVECDIAPTQKARNQKPST</sequence>
<feature type="compositionally biased region" description="Basic and acidic residues" evidence="1">
    <location>
        <begin position="25"/>
        <end position="38"/>
    </location>
</feature>
<name>A0AAV2MGY7_KNICA</name>
<dbReference type="Proteomes" id="UP001497482">
    <property type="component" value="Chromosome 8"/>
</dbReference>
<protein>
    <submittedName>
        <fullName evidence="2">Uncharacterized protein</fullName>
    </submittedName>
</protein>
<proteinExistence type="predicted"/>
<feature type="region of interest" description="Disordered" evidence="1">
    <location>
        <begin position="1"/>
        <end position="48"/>
    </location>
</feature>
<organism evidence="2 3">
    <name type="scientific">Knipowitschia caucasica</name>
    <name type="common">Caucasian dwarf goby</name>
    <name type="synonym">Pomatoschistus caucasicus</name>
    <dbReference type="NCBI Taxonomy" id="637954"/>
    <lineage>
        <taxon>Eukaryota</taxon>
        <taxon>Metazoa</taxon>
        <taxon>Chordata</taxon>
        <taxon>Craniata</taxon>
        <taxon>Vertebrata</taxon>
        <taxon>Euteleostomi</taxon>
        <taxon>Actinopterygii</taxon>
        <taxon>Neopterygii</taxon>
        <taxon>Teleostei</taxon>
        <taxon>Neoteleostei</taxon>
        <taxon>Acanthomorphata</taxon>
        <taxon>Gobiaria</taxon>
        <taxon>Gobiiformes</taxon>
        <taxon>Gobioidei</taxon>
        <taxon>Gobiidae</taxon>
        <taxon>Gobiinae</taxon>
        <taxon>Knipowitschia</taxon>
    </lineage>
</organism>
<gene>
    <name evidence="2" type="ORF">KC01_LOCUS38945</name>
</gene>
<evidence type="ECO:0000313" key="2">
    <source>
        <dbReference type="EMBL" id="CAL1612641.1"/>
    </source>
</evidence>
<dbReference type="AlphaFoldDB" id="A0AAV2MGY7"/>
<reference evidence="2 3" key="1">
    <citation type="submission" date="2024-04" db="EMBL/GenBank/DDBJ databases">
        <authorList>
            <person name="Waldvogel A.-M."/>
            <person name="Schoenle A."/>
        </authorList>
    </citation>
    <scope>NUCLEOTIDE SEQUENCE [LARGE SCALE GENOMIC DNA]</scope>
</reference>